<dbReference type="InterPro" id="IPR036412">
    <property type="entry name" value="HAD-like_sf"/>
</dbReference>
<evidence type="ECO:0000256" key="1">
    <source>
        <dbReference type="ARBA" id="ARBA00003954"/>
    </source>
</evidence>
<sequence>MTDQTPPIAITGLTSQEAEERLAKYGENVIYHRKRLRPIIAFIKKFNSPLLLLLIGASVISFFLDQQVNAAIIIFMVVLSATLDFLNSYKSEKVAEKLLTQVATTATTFRDGQKKEVSFHALVPGDIVEFSAGDVIPADCVILSADDFFVNQSALTGESFPVEKHVSTVPPQLDMAITLGDETAVFMGTSVVTGYAVAMIMHTGVNAEFGKIAERLSANEEETNFDRSLRQFSVFIMRLTIVMVVIVFALNWYFGQEIFDSFLFAVAIAVGLTPELLPVIMSVALSHGSMVMAKKKVIVKNLAAVQNFGSMDILCTDKTGTLTKDRIELVKCVDMAGVDSEDVLLHAYLSSVFHTARKSPLDVAIQGHGKMLTDGYLKVDEIPFDFERKRDSVVIDRKEERLMVTKGAPEGLLSIASWVLKGMERIAFTPEMAIAAHAEYDRLSADGFRVLAIAVKTLPKEDRATYARNEEEGMTFLGFAAFLDPPKQSARAALEELRALAIEVKIITGDSEILTGRICRDLDIVVKGMITGAALDLLSDEELAAQIDSLTIFARVSPKQKERIVNILRKAGHTVGYMGDGINDAPVLKAADVGISVNNAVDVAKETADIILLTKDLHVLKDGVVEGRKTFQNTLKYIKMGFSSNFGNMFSMVGASVVLPFFPMLSSQILLNNFLYDLSQTTLPGDKTDLESIKKPLQWNMREFSKYIIVFGIVSSLFDFFTFYLLYVVLHLNESQFQTGWFIESIATQILVIFVIRTRRVPFFKSAQSRYVVGSVFAVLTFAWVIPYTPLGAILSFAPLAPMTLLFIAGIVVAYLVIAETAKYFFYRTFPLAP</sequence>
<evidence type="ECO:0000256" key="2">
    <source>
        <dbReference type="ARBA" id="ARBA00004429"/>
    </source>
</evidence>
<dbReference type="SFLD" id="SFLDG00002">
    <property type="entry name" value="C1.7:_P-type_atpase_like"/>
    <property type="match status" value="1"/>
</dbReference>
<feature type="transmembrane region" description="Helical" evidence="18">
    <location>
        <begin position="46"/>
        <end position="64"/>
    </location>
</feature>
<evidence type="ECO:0000256" key="10">
    <source>
        <dbReference type="ARBA" id="ARBA00022741"/>
    </source>
</evidence>
<dbReference type="InterPro" id="IPR059000">
    <property type="entry name" value="ATPase_P-type_domA"/>
</dbReference>
<name>A0A1G2CW72_9BACT</name>
<evidence type="ECO:0000256" key="14">
    <source>
        <dbReference type="ARBA" id="ARBA00022989"/>
    </source>
</evidence>
<comment type="caution">
    <text evidence="20">The sequence shown here is derived from an EMBL/GenBank/DDBJ whole genome shotgun (WGS) entry which is preliminary data.</text>
</comment>
<dbReference type="Gene3D" id="2.70.150.10">
    <property type="entry name" value="Calcium-transporting ATPase, cytoplasmic transduction domain A"/>
    <property type="match status" value="1"/>
</dbReference>
<feature type="transmembrane region" description="Helical" evidence="18">
    <location>
        <begin position="261"/>
        <end position="285"/>
    </location>
</feature>
<dbReference type="GO" id="GO:0016887">
    <property type="term" value="F:ATP hydrolysis activity"/>
    <property type="evidence" value="ECO:0007669"/>
    <property type="project" value="InterPro"/>
</dbReference>
<dbReference type="Gene3D" id="3.40.1110.10">
    <property type="entry name" value="Calcium-transporting ATPase, cytoplasmic domain N"/>
    <property type="match status" value="1"/>
</dbReference>
<dbReference type="InterPro" id="IPR001757">
    <property type="entry name" value="P_typ_ATPase"/>
</dbReference>
<gene>
    <name evidence="20" type="ORF">A2845_04615</name>
</gene>
<organism evidence="20 21">
    <name type="scientific">Candidatus Lloydbacteria bacterium RIFCSPHIGHO2_01_FULL_49_22</name>
    <dbReference type="NCBI Taxonomy" id="1798658"/>
    <lineage>
        <taxon>Bacteria</taxon>
        <taxon>Candidatus Lloydiibacteriota</taxon>
    </lineage>
</organism>
<evidence type="ECO:0000256" key="3">
    <source>
        <dbReference type="ARBA" id="ARBA00008746"/>
    </source>
</evidence>
<keyword evidence="6" id="KW-1003">Cell membrane</keyword>
<dbReference type="GO" id="GO:0015444">
    <property type="term" value="F:P-type magnesium transporter activity"/>
    <property type="evidence" value="ECO:0007669"/>
    <property type="project" value="UniProtKB-EC"/>
</dbReference>
<keyword evidence="15 18" id="KW-0472">Membrane</keyword>
<keyword evidence="11" id="KW-0067">ATP-binding</keyword>
<dbReference type="Gene3D" id="3.40.50.1000">
    <property type="entry name" value="HAD superfamily/HAD-like"/>
    <property type="match status" value="1"/>
</dbReference>
<accession>A0A1G2CW72</accession>
<evidence type="ECO:0000313" key="21">
    <source>
        <dbReference type="Proteomes" id="UP000177122"/>
    </source>
</evidence>
<evidence type="ECO:0000256" key="6">
    <source>
        <dbReference type="ARBA" id="ARBA00022475"/>
    </source>
</evidence>
<evidence type="ECO:0000256" key="4">
    <source>
        <dbReference type="ARBA" id="ARBA00012786"/>
    </source>
</evidence>
<dbReference type="Pfam" id="PF08282">
    <property type="entry name" value="Hydrolase_3"/>
    <property type="match status" value="1"/>
</dbReference>
<evidence type="ECO:0000256" key="5">
    <source>
        <dbReference type="ARBA" id="ARBA00013555"/>
    </source>
</evidence>
<evidence type="ECO:0000313" key="20">
    <source>
        <dbReference type="EMBL" id="OGZ05616.1"/>
    </source>
</evidence>
<dbReference type="SUPFAM" id="SSF56784">
    <property type="entry name" value="HAD-like"/>
    <property type="match status" value="1"/>
</dbReference>
<dbReference type="InterPro" id="IPR008250">
    <property type="entry name" value="ATPase_P-typ_transduc_dom_A_sf"/>
</dbReference>
<feature type="domain" description="Cation-transporting P-type ATPase N-terminal" evidence="19">
    <location>
        <begin position="2"/>
        <end position="66"/>
    </location>
</feature>
<dbReference type="Pfam" id="PF00690">
    <property type="entry name" value="Cation_ATPase_N"/>
    <property type="match status" value="1"/>
</dbReference>
<dbReference type="InterPro" id="IPR006415">
    <property type="entry name" value="P-type_ATPase_IIIB"/>
</dbReference>
<dbReference type="GO" id="GO:0005886">
    <property type="term" value="C:plasma membrane"/>
    <property type="evidence" value="ECO:0007669"/>
    <property type="project" value="UniProtKB-SubCell"/>
</dbReference>
<evidence type="ECO:0000256" key="8">
    <source>
        <dbReference type="ARBA" id="ARBA00022553"/>
    </source>
</evidence>
<comment type="function">
    <text evidence="1">Mediates magnesium influx to the cytosol.</text>
</comment>
<dbReference type="GO" id="GO:0005524">
    <property type="term" value="F:ATP binding"/>
    <property type="evidence" value="ECO:0007669"/>
    <property type="project" value="UniProtKB-KW"/>
</dbReference>
<keyword evidence="14 18" id="KW-1133">Transmembrane helix</keyword>
<dbReference type="Proteomes" id="UP000177122">
    <property type="component" value="Unassembled WGS sequence"/>
</dbReference>
<dbReference type="EMBL" id="MHLI01000008">
    <property type="protein sequence ID" value="OGZ05616.1"/>
    <property type="molecule type" value="Genomic_DNA"/>
</dbReference>
<evidence type="ECO:0000256" key="15">
    <source>
        <dbReference type="ARBA" id="ARBA00023136"/>
    </source>
</evidence>
<feature type="transmembrane region" description="Helical" evidence="18">
    <location>
        <begin position="70"/>
        <end position="89"/>
    </location>
</feature>
<comment type="similarity">
    <text evidence="3">Belongs to the cation transport ATPase (P-type) (TC 3.A.3) family. Type IIIB subfamily.</text>
</comment>
<keyword evidence="9 18" id="KW-0812">Transmembrane</keyword>
<evidence type="ECO:0000256" key="12">
    <source>
        <dbReference type="ARBA" id="ARBA00022842"/>
    </source>
</evidence>
<dbReference type="AlphaFoldDB" id="A0A1G2CW72"/>
<dbReference type="NCBIfam" id="TIGR01524">
    <property type="entry name" value="ATPase-IIIB_Mg"/>
    <property type="match status" value="1"/>
</dbReference>
<dbReference type="Pfam" id="PF00122">
    <property type="entry name" value="E1-E2_ATPase"/>
    <property type="match status" value="1"/>
</dbReference>
<dbReference type="SUPFAM" id="SSF81653">
    <property type="entry name" value="Calcium ATPase, transduction domain A"/>
    <property type="match status" value="1"/>
</dbReference>
<feature type="transmembrane region" description="Helical" evidence="18">
    <location>
        <begin position="793"/>
        <end position="818"/>
    </location>
</feature>
<dbReference type="PROSITE" id="PS00154">
    <property type="entry name" value="ATPASE_E1_E2"/>
    <property type="match status" value="1"/>
</dbReference>
<dbReference type="InterPro" id="IPR018303">
    <property type="entry name" value="ATPase_P-typ_P_site"/>
</dbReference>
<dbReference type="PRINTS" id="PR01836">
    <property type="entry name" value="MGATPASE"/>
</dbReference>
<evidence type="ECO:0000256" key="9">
    <source>
        <dbReference type="ARBA" id="ARBA00022692"/>
    </source>
</evidence>
<dbReference type="PANTHER" id="PTHR42861">
    <property type="entry name" value="CALCIUM-TRANSPORTING ATPASE"/>
    <property type="match status" value="1"/>
</dbReference>
<evidence type="ECO:0000256" key="7">
    <source>
        <dbReference type="ARBA" id="ARBA00022519"/>
    </source>
</evidence>
<dbReference type="InterPro" id="IPR004014">
    <property type="entry name" value="ATPase_P-typ_cation-transptr_N"/>
</dbReference>
<dbReference type="InterPro" id="IPR006068">
    <property type="entry name" value="ATPase_P-typ_cation-transptr_C"/>
</dbReference>
<dbReference type="SFLD" id="SFLDS00003">
    <property type="entry name" value="Haloacid_Dehalogenase"/>
    <property type="match status" value="1"/>
</dbReference>
<comment type="subcellular location">
    <subcellularLocation>
        <location evidence="2">Cell inner membrane</location>
        <topology evidence="2">Multi-pass membrane protein</topology>
    </subcellularLocation>
</comment>
<evidence type="ECO:0000256" key="18">
    <source>
        <dbReference type="SAM" id="Phobius"/>
    </source>
</evidence>
<reference evidence="20 21" key="1">
    <citation type="journal article" date="2016" name="Nat. Commun.">
        <title>Thousands of microbial genomes shed light on interconnected biogeochemical processes in an aquifer system.</title>
        <authorList>
            <person name="Anantharaman K."/>
            <person name="Brown C.T."/>
            <person name="Hug L.A."/>
            <person name="Sharon I."/>
            <person name="Castelle C.J."/>
            <person name="Probst A.J."/>
            <person name="Thomas B.C."/>
            <person name="Singh A."/>
            <person name="Wilkins M.J."/>
            <person name="Karaoz U."/>
            <person name="Brodie E.L."/>
            <person name="Williams K.H."/>
            <person name="Hubbard S.S."/>
            <person name="Banfield J.F."/>
        </authorList>
    </citation>
    <scope>NUCLEOTIDE SEQUENCE [LARGE SCALE GENOMIC DNA]</scope>
</reference>
<feature type="transmembrane region" description="Helical" evidence="18">
    <location>
        <begin position="739"/>
        <end position="757"/>
    </location>
</feature>
<keyword evidence="10" id="KW-0547">Nucleotide-binding</keyword>
<comment type="catalytic activity">
    <reaction evidence="17">
        <text>Mg(2+)(out) + ATP + H2O = Mg(2+)(in) + ADP + phosphate + H(+)</text>
        <dbReference type="Rhea" id="RHEA:10260"/>
        <dbReference type="ChEBI" id="CHEBI:15377"/>
        <dbReference type="ChEBI" id="CHEBI:15378"/>
        <dbReference type="ChEBI" id="CHEBI:18420"/>
        <dbReference type="ChEBI" id="CHEBI:30616"/>
        <dbReference type="ChEBI" id="CHEBI:43474"/>
        <dbReference type="ChEBI" id="CHEBI:456216"/>
        <dbReference type="EC" id="7.2.2.14"/>
    </reaction>
</comment>
<protein>
    <recommendedName>
        <fullName evidence="5">Magnesium-transporting ATPase, P-type 1</fullName>
        <ecNumber evidence="4">7.2.2.14</ecNumber>
    </recommendedName>
    <alternativeName>
        <fullName evidence="16">Mg(2+) transport ATPase, P-type 1</fullName>
    </alternativeName>
</protein>
<dbReference type="InterPro" id="IPR023298">
    <property type="entry name" value="ATPase_P-typ_TM_dom_sf"/>
</dbReference>
<feature type="transmembrane region" description="Helical" evidence="18">
    <location>
        <begin position="769"/>
        <end position="787"/>
    </location>
</feature>
<evidence type="ECO:0000256" key="17">
    <source>
        <dbReference type="ARBA" id="ARBA00047295"/>
    </source>
</evidence>
<dbReference type="InterPro" id="IPR023214">
    <property type="entry name" value="HAD_sf"/>
</dbReference>
<feature type="transmembrane region" description="Helical" evidence="18">
    <location>
        <begin position="704"/>
        <end position="727"/>
    </location>
</feature>
<keyword evidence="12" id="KW-0460">Magnesium</keyword>
<evidence type="ECO:0000259" key="19">
    <source>
        <dbReference type="SMART" id="SM00831"/>
    </source>
</evidence>
<feature type="transmembrane region" description="Helical" evidence="18">
    <location>
        <begin position="235"/>
        <end position="255"/>
    </location>
</feature>
<dbReference type="SMART" id="SM00831">
    <property type="entry name" value="Cation_ATPase_N"/>
    <property type="match status" value="1"/>
</dbReference>
<dbReference type="SUPFAM" id="SSF81665">
    <property type="entry name" value="Calcium ATPase, transmembrane domain M"/>
    <property type="match status" value="1"/>
</dbReference>
<proteinExistence type="inferred from homology"/>
<dbReference type="NCBIfam" id="TIGR01494">
    <property type="entry name" value="ATPase_P-type"/>
    <property type="match status" value="3"/>
</dbReference>
<evidence type="ECO:0000256" key="16">
    <source>
        <dbReference type="ARBA" id="ARBA00029806"/>
    </source>
</evidence>
<dbReference type="Pfam" id="PF00689">
    <property type="entry name" value="Cation_ATPase_C"/>
    <property type="match status" value="1"/>
</dbReference>
<dbReference type="Gene3D" id="1.20.1110.10">
    <property type="entry name" value="Calcium-transporting ATPase, transmembrane domain"/>
    <property type="match status" value="1"/>
</dbReference>
<keyword evidence="13" id="KW-1278">Translocase</keyword>
<keyword evidence="7" id="KW-0997">Cell inner membrane</keyword>
<dbReference type="EC" id="7.2.2.14" evidence="4"/>
<dbReference type="InterPro" id="IPR044492">
    <property type="entry name" value="P_typ_ATPase_HD_dom"/>
</dbReference>
<keyword evidence="8" id="KW-0597">Phosphoprotein</keyword>
<dbReference type="InterPro" id="IPR023299">
    <property type="entry name" value="ATPase_P-typ_cyto_dom_N"/>
</dbReference>
<dbReference type="Pfam" id="PF13246">
    <property type="entry name" value="Cation_ATPase"/>
    <property type="match status" value="1"/>
</dbReference>
<evidence type="ECO:0000256" key="11">
    <source>
        <dbReference type="ARBA" id="ARBA00022840"/>
    </source>
</evidence>
<evidence type="ECO:0000256" key="13">
    <source>
        <dbReference type="ARBA" id="ARBA00022967"/>
    </source>
</evidence>
<dbReference type="SFLD" id="SFLDF00027">
    <property type="entry name" value="p-type_atpase"/>
    <property type="match status" value="1"/>
</dbReference>